<dbReference type="GO" id="GO:0000155">
    <property type="term" value="F:phosphorelay sensor kinase activity"/>
    <property type="evidence" value="ECO:0007669"/>
    <property type="project" value="InterPro"/>
</dbReference>
<keyword evidence="8" id="KW-0902">Two-component regulatory system</keyword>
<dbReference type="PANTHER" id="PTHR43065">
    <property type="entry name" value="SENSOR HISTIDINE KINASE"/>
    <property type="match status" value="1"/>
</dbReference>
<evidence type="ECO:0000256" key="3">
    <source>
        <dbReference type="ARBA" id="ARBA00022553"/>
    </source>
</evidence>
<dbReference type="InterPro" id="IPR003594">
    <property type="entry name" value="HATPase_dom"/>
</dbReference>
<evidence type="ECO:0000256" key="4">
    <source>
        <dbReference type="ARBA" id="ARBA00022679"/>
    </source>
</evidence>
<dbReference type="SUPFAM" id="SSF55874">
    <property type="entry name" value="ATPase domain of HSP90 chaperone/DNA topoisomerase II/histidine kinase"/>
    <property type="match status" value="1"/>
</dbReference>
<keyword evidence="6 10" id="KW-0418">Kinase</keyword>
<dbReference type="CDD" id="cd00082">
    <property type="entry name" value="HisKA"/>
    <property type="match status" value="1"/>
</dbReference>
<keyword evidence="5" id="KW-0547">Nucleotide-binding</keyword>
<evidence type="ECO:0000256" key="6">
    <source>
        <dbReference type="ARBA" id="ARBA00022777"/>
    </source>
</evidence>
<dbReference type="Proteomes" id="UP000190774">
    <property type="component" value="Unassembled WGS sequence"/>
</dbReference>
<evidence type="ECO:0000313" key="11">
    <source>
        <dbReference type="Proteomes" id="UP000190774"/>
    </source>
</evidence>
<feature type="domain" description="Histidine kinase" evidence="9">
    <location>
        <begin position="26"/>
        <end position="240"/>
    </location>
</feature>
<keyword evidence="7" id="KW-0067">ATP-binding</keyword>
<organism evidence="10 11">
    <name type="scientific">Prosthecobacter debontii</name>
    <dbReference type="NCBI Taxonomy" id="48467"/>
    <lineage>
        <taxon>Bacteria</taxon>
        <taxon>Pseudomonadati</taxon>
        <taxon>Verrucomicrobiota</taxon>
        <taxon>Verrucomicrobiia</taxon>
        <taxon>Verrucomicrobiales</taxon>
        <taxon>Verrucomicrobiaceae</taxon>
        <taxon>Prosthecobacter</taxon>
    </lineage>
</organism>
<dbReference type="SUPFAM" id="SSF47384">
    <property type="entry name" value="Homodimeric domain of signal transducing histidine kinase"/>
    <property type="match status" value="1"/>
</dbReference>
<dbReference type="EMBL" id="FUYE01000001">
    <property type="protein sequence ID" value="SKA75542.1"/>
    <property type="molecule type" value="Genomic_DNA"/>
</dbReference>
<keyword evidence="4" id="KW-0808">Transferase</keyword>
<sequence length="240" mass="25767">MQFVFPTNLQLGHEHSEGFHQELLRGLTHKLNNLLAVIQGFSSLILMTDDLDPGVAENMQHIREASVNVSALSERIRSAGGCAKLTVQPLGLNDYLGVVEAALLEPFTKNGVQLEADVQAGLPPIQVDPTKFKDILIELLKNAAEAAGKTGGRAMLKIAGPGVITPAEQRRVDILVSNTGSQIQPEKLAEVFRPFHGTKNSNHLGLGLTIAAMLSHQMNLQIGIASENNTTTLWLSCPAA</sequence>
<dbReference type="OrthoDB" id="6735159at2"/>
<dbReference type="InterPro" id="IPR005467">
    <property type="entry name" value="His_kinase_dom"/>
</dbReference>
<name>A0A1T4WDZ1_9BACT</name>
<evidence type="ECO:0000256" key="2">
    <source>
        <dbReference type="ARBA" id="ARBA00012438"/>
    </source>
</evidence>
<evidence type="ECO:0000313" key="10">
    <source>
        <dbReference type="EMBL" id="SKA75542.1"/>
    </source>
</evidence>
<dbReference type="EC" id="2.7.13.3" evidence="2"/>
<proteinExistence type="predicted"/>
<evidence type="ECO:0000256" key="7">
    <source>
        <dbReference type="ARBA" id="ARBA00022840"/>
    </source>
</evidence>
<dbReference type="STRING" id="48467.SAMN02745166_00041"/>
<accession>A0A1T4WDZ1</accession>
<dbReference type="SMART" id="SM00387">
    <property type="entry name" value="HATPase_c"/>
    <property type="match status" value="1"/>
</dbReference>
<dbReference type="InterPro" id="IPR003661">
    <property type="entry name" value="HisK_dim/P_dom"/>
</dbReference>
<dbReference type="RefSeq" id="WP_078811286.1">
    <property type="nucleotide sequence ID" value="NZ_FUYE01000001.1"/>
</dbReference>
<comment type="catalytic activity">
    <reaction evidence="1">
        <text>ATP + protein L-histidine = ADP + protein N-phospho-L-histidine.</text>
        <dbReference type="EC" id="2.7.13.3"/>
    </reaction>
</comment>
<evidence type="ECO:0000256" key="1">
    <source>
        <dbReference type="ARBA" id="ARBA00000085"/>
    </source>
</evidence>
<evidence type="ECO:0000256" key="8">
    <source>
        <dbReference type="ARBA" id="ARBA00023012"/>
    </source>
</evidence>
<dbReference type="PANTHER" id="PTHR43065:SF10">
    <property type="entry name" value="PEROXIDE STRESS-ACTIVATED HISTIDINE KINASE MAK3"/>
    <property type="match status" value="1"/>
</dbReference>
<evidence type="ECO:0000259" key="9">
    <source>
        <dbReference type="PROSITE" id="PS50109"/>
    </source>
</evidence>
<keyword evidence="3" id="KW-0597">Phosphoprotein</keyword>
<dbReference type="PROSITE" id="PS50109">
    <property type="entry name" value="HIS_KIN"/>
    <property type="match status" value="1"/>
</dbReference>
<evidence type="ECO:0000256" key="5">
    <source>
        <dbReference type="ARBA" id="ARBA00022741"/>
    </source>
</evidence>
<dbReference type="InterPro" id="IPR036097">
    <property type="entry name" value="HisK_dim/P_sf"/>
</dbReference>
<protein>
    <recommendedName>
        <fullName evidence="2">histidine kinase</fullName>
        <ecNumber evidence="2">2.7.13.3</ecNumber>
    </recommendedName>
</protein>
<dbReference type="Pfam" id="PF02518">
    <property type="entry name" value="HATPase_c"/>
    <property type="match status" value="1"/>
</dbReference>
<keyword evidence="11" id="KW-1185">Reference proteome</keyword>
<dbReference type="AlphaFoldDB" id="A0A1T4WDZ1"/>
<dbReference type="GO" id="GO:0005524">
    <property type="term" value="F:ATP binding"/>
    <property type="evidence" value="ECO:0007669"/>
    <property type="project" value="UniProtKB-KW"/>
</dbReference>
<reference evidence="11" key="1">
    <citation type="submission" date="2017-02" db="EMBL/GenBank/DDBJ databases">
        <authorList>
            <person name="Varghese N."/>
            <person name="Submissions S."/>
        </authorList>
    </citation>
    <scope>NUCLEOTIDE SEQUENCE [LARGE SCALE GENOMIC DNA]</scope>
    <source>
        <strain evidence="11">ATCC 700200</strain>
    </source>
</reference>
<dbReference type="Gene3D" id="3.30.565.10">
    <property type="entry name" value="Histidine kinase-like ATPase, C-terminal domain"/>
    <property type="match status" value="1"/>
</dbReference>
<dbReference type="InterPro" id="IPR036890">
    <property type="entry name" value="HATPase_C_sf"/>
</dbReference>
<gene>
    <name evidence="10" type="ORF">SAMN02745166_00041</name>
</gene>